<evidence type="ECO:0000259" key="1">
    <source>
        <dbReference type="Pfam" id="PF08671"/>
    </source>
</evidence>
<accession>A0ABW5BZM4</accession>
<dbReference type="RefSeq" id="WP_231307678.1">
    <property type="nucleotide sequence ID" value="NZ_CP095550.1"/>
</dbReference>
<name>A0ABW5BZM4_9BACI</name>
<evidence type="ECO:0000313" key="3">
    <source>
        <dbReference type="Proteomes" id="UP001597318"/>
    </source>
</evidence>
<dbReference type="EMBL" id="JBHUIK010000002">
    <property type="protein sequence ID" value="MFD2214450.1"/>
    <property type="molecule type" value="Genomic_DNA"/>
</dbReference>
<gene>
    <name evidence="2" type="primary">sinI</name>
    <name evidence="2" type="ORF">ACFSKK_12225</name>
</gene>
<reference evidence="3" key="1">
    <citation type="journal article" date="2019" name="Int. J. Syst. Evol. Microbiol.">
        <title>The Global Catalogue of Microorganisms (GCM) 10K type strain sequencing project: providing services to taxonomists for standard genome sequencing and annotation.</title>
        <authorList>
            <consortium name="The Broad Institute Genomics Platform"/>
            <consortium name="The Broad Institute Genome Sequencing Center for Infectious Disease"/>
            <person name="Wu L."/>
            <person name="Ma J."/>
        </authorList>
    </citation>
    <scope>NUCLEOTIDE SEQUENCE [LARGE SCALE GENOMIC DNA]</scope>
    <source>
        <strain evidence="3">CGMCC 1.15474</strain>
    </source>
</reference>
<dbReference type="InterPro" id="IPR010981">
    <property type="entry name" value="SinR/SinI_dimer_dom"/>
</dbReference>
<sequence length="44" mass="5259">MTDAMKNDRKNEILELTLEAMKSNISKEEFKQFLKQKAKEKNRT</sequence>
<comment type="caution">
    <text evidence="2">The sequence shown here is derived from an EMBL/GenBank/DDBJ whole genome shotgun (WGS) entry which is preliminary data.</text>
</comment>
<dbReference type="Pfam" id="PF08671">
    <property type="entry name" value="SinI"/>
    <property type="match status" value="1"/>
</dbReference>
<protein>
    <submittedName>
        <fullName evidence="2">DNA-binding anti-repressor SinI</fullName>
    </submittedName>
</protein>
<keyword evidence="3" id="KW-1185">Reference proteome</keyword>
<dbReference type="SUPFAM" id="SSF47406">
    <property type="entry name" value="SinR repressor dimerisation domain-like"/>
    <property type="match status" value="1"/>
</dbReference>
<organism evidence="2 3">
    <name type="scientific">Metabacillus endolithicus</name>
    <dbReference type="NCBI Taxonomy" id="1535204"/>
    <lineage>
        <taxon>Bacteria</taxon>
        <taxon>Bacillati</taxon>
        <taxon>Bacillota</taxon>
        <taxon>Bacilli</taxon>
        <taxon>Bacillales</taxon>
        <taxon>Bacillaceae</taxon>
        <taxon>Metabacillus</taxon>
    </lineage>
</organism>
<dbReference type="InterPro" id="IPR036281">
    <property type="entry name" value="SinR/SinI_dimer_dom_sf"/>
</dbReference>
<evidence type="ECO:0000313" key="2">
    <source>
        <dbReference type="EMBL" id="MFD2214450.1"/>
    </source>
</evidence>
<dbReference type="GO" id="GO:0003677">
    <property type="term" value="F:DNA binding"/>
    <property type="evidence" value="ECO:0007669"/>
    <property type="project" value="UniProtKB-KW"/>
</dbReference>
<dbReference type="Proteomes" id="UP001597318">
    <property type="component" value="Unassembled WGS sequence"/>
</dbReference>
<proteinExistence type="predicted"/>
<feature type="domain" description="Sin" evidence="1">
    <location>
        <begin position="15"/>
        <end position="35"/>
    </location>
</feature>
<keyword evidence="2" id="KW-0238">DNA-binding</keyword>